<sequence>MFGEMERKRIRSNAFTFINVPYTCTREGFIKEGCPRFMSMIHYYCITPQLEHYEYMVDLLSKACLLDDVQTLMVLELSDSGYYGLVNMYAEVNEWTETAKI</sequence>
<proteinExistence type="predicted"/>
<keyword evidence="2" id="KW-1185">Reference proteome</keyword>
<dbReference type="GO" id="GO:0003723">
    <property type="term" value="F:RNA binding"/>
    <property type="evidence" value="ECO:0007669"/>
    <property type="project" value="InterPro"/>
</dbReference>
<dbReference type="PANTHER" id="PTHR47926">
    <property type="entry name" value="PENTATRICOPEPTIDE REPEAT-CONTAINING PROTEIN"/>
    <property type="match status" value="1"/>
</dbReference>
<name>A0A371FK06_MUCPR</name>
<dbReference type="GO" id="GO:0009451">
    <property type="term" value="P:RNA modification"/>
    <property type="evidence" value="ECO:0007669"/>
    <property type="project" value="InterPro"/>
</dbReference>
<dbReference type="InterPro" id="IPR011990">
    <property type="entry name" value="TPR-like_helical_dom_sf"/>
</dbReference>
<dbReference type="EMBL" id="QJKJ01008828">
    <property type="protein sequence ID" value="RDX78560.1"/>
    <property type="molecule type" value="Genomic_DNA"/>
</dbReference>
<dbReference type="Gene3D" id="1.25.40.10">
    <property type="entry name" value="Tetratricopeptide repeat domain"/>
    <property type="match status" value="1"/>
</dbReference>
<protein>
    <submittedName>
        <fullName evidence="1">Pentatricopeptide repeat-containing protein</fullName>
    </submittedName>
</protein>
<gene>
    <name evidence="1" type="ORF">CR513_41150</name>
</gene>
<evidence type="ECO:0000313" key="2">
    <source>
        <dbReference type="Proteomes" id="UP000257109"/>
    </source>
</evidence>
<comment type="caution">
    <text evidence="1">The sequence shown here is derived from an EMBL/GenBank/DDBJ whole genome shotgun (WGS) entry which is preliminary data.</text>
</comment>
<evidence type="ECO:0000313" key="1">
    <source>
        <dbReference type="EMBL" id="RDX78560.1"/>
    </source>
</evidence>
<dbReference type="OrthoDB" id="185373at2759"/>
<dbReference type="AlphaFoldDB" id="A0A371FK06"/>
<dbReference type="STRING" id="157652.A0A371FK06"/>
<organism evidence="1 2">
    <name type="scientific">Mucuna pruriens</name>
    <name type="common">Velvet bean</name>
    <name type="synonym">Dolichos pruriens</name>
    <dbReference type="NCBI Taxonomy" id="157652"/>
    <lineage>
        <taxon>Eukaryota</taxon>
        <taxon>Viridiplantae</taxon>
        <taxon>Streptophyta</taxon>
        <taxon>Embryophyta</taxon>
        <taxon>Tracheophyta</taxon>
        <taxon>Spermatophyta</taxon>
        <taxon>Magnoliopsida</taxon>
        <taxon>eudicotyledons</taxon>
        <taxon>Gunneridae</taxon>
        <taxon>Pentapetalae</taxon>
        <taxon>rosids</taxon>
        <taxon>fabids</taxon>
        <taxon>Fabales</taxon>
        <taxon>Fabaceae</taxon>
        <taxon>Papilionoideae</taxon>
        <taxon>50 kb inversion clade</taxon>
        <taxon>NPAAA clade</taxon>
        <taxon>indigoferoid/millettioid clade</taxon>
        <taxon>Phaseoleae</taxon>
        <taxon>Mucuna</taxon>
    </lineage>
</organism>
<dbReference type="InterPro" id="IPR046960">
    <property type="entry name" value="PPR_At4g14850-like_plant"/>
</dbReference>
<feature type="non-terminal residue" evidence="1">
    <location>
        <position position="1"/>
    </location>
</feature>
<dbReference type="Proteomes" id="UP000257109">
    <property type="component" value="Unassembled WGS sequence"/>
</dbReference>
<accession>A0A371FK06</accession>
<reference evidence="1" key="1">
    <citation type="submission" date="2018-05" db="EMBL/GenBank/DDBJ databases">
        <title>Draft genome of Mucuna pruriens seed.</title>
        <authorList>
            <person name="Nnadi N.E."/>
            <person name="Vos R."/>
            <person name="Hasami M.H."/>
            <person name="Devisetty U.K."/>
            <person name="Aguiy J.C."/>
        </authorList>
    </citation>
    <scope>NUCLEOTIDE SEQUENCE [LARGE SCALE GENOMIC DNA]</scope>
    <source>
        <strain evidence="1">JCA_2017</strain>
    </source>
</reference>
<dbReference type="PANTHER" id="PTHR47926:SF376">
    <property type="entry name" value="TETRATRICOPEPTIDE-LIKE HELICAL DOMAIN SUPERFAMILY"/>
    <property type="match status" value="1"/>
</dbReference>